<dbReference type="Proteomes" id="UP000305041">
    <property type="component" value="Unassembled WGS sequence"/>
</dbReference>
<dbReference type="EMBL" id="VAUA01000015">
    <property type="protein sequence ID" value="TLP55504.1"/>
    <property type="molecule type" value="Genomic_DNA"/>
</dbReference>
<reference evidence="1 2" key="1">
    <citation type="submission" date="2019-05" db="EMBL/GenBank/DDBJ databases">
        <title>Draft genome sequence of Pelagicola sp. DSW4-44.</title>
        <authorList>
            <person name="Oh J."/>
        </authorList>
    </citation>
    <scope>NUCLEOTIDE SEQUENCE [LARGE SCALE GENOMIC DNA]</scope>
    <source>
        <strain evidence="1 2">DSW4-44</strain>
    </source>
</reference>
<dbReference type="RefSeq" id="WP_138165382.1">
    <property type="nucleotide sequence ID" value="NZ_VAUA01000015.1"/>
</dbReference>
<accession>A0ABY2UNK5</accession>
<comment type="caution">
    <text evidence="1">The sequence shown here is derived from an EMBL/GenBank/DDBJ whole genome shotgun (WGS) entry which is preliminary data.</text>
</comment>
<organism evidence="1 2">
    <name type="scientific">Parasedimentitalea maritima</name>
    <dbReference type="NCBI Taxonomy" id="2578117"/>
    <lineage>
        <taxon>Bacteria</taxon>
        <taxon>Pseudomonadati</taxon>
        <taxon>Pseudomonadota</taxon>
        <taxon>Alphaproteobacteria</taxon>
        <taxon>Rhodobacterales</taxon>
        <taxon>Paracoccaceae</taxon>
        <taxon>Parasedimentitalea</taxon>
    </lineage>
</organism>
<gene>
    <name evidence="1" type="ORF">FEE96_22570</name>
</gene>
<name>A0ABY2UNK5_9RHOB</name>
<proteinExistence type="predicted"/>
<keyword evidence="2" id="KW-1185">Reference proteome</keyword>
<evidence type="ECO:0000313" key="2">
    <source>
        <dbReference type="Proteomes" id="UP000305041"/>
    </source>
</evidence>
<sequence length="216" mass="23952">MNDITVTFQPNTTETINYTVWGVNPSGGQFPIASGFTSGTVQVPVSGFPSYFVSAQVPQLQSQAEVDDTSTVTLVFGSQNDFKTILWLVFQHIGQQWGNAAEADMPEVQFNQVIDWQVELDPNYALYYAETISEYTKLLQQTGSSDAALKILFAENQKDAPKLPNVANFVLKEFMIWQVAFGGFRAFGPPYQNYTGWMGGGNFNDIPTPYRTAKNG</sequence>
<evidence type="ECO:0000313" key="1">
    <source>
        <dbReference type="EMBL" id="TLP55504.1"/>
    </source>
</evidence>
<evidence type="ECO:0008006" key="3">
    <source>
        <dbReference type="Google" id="ProtNLM"/>
    </source>
</evidence>
<protein>
    <recommendedName>
        <fullName evidence="3">Gluconate 2-dehydrogenase subunit 3 family protein</fullName>
    </recommendedName>
</protein>